<dbReference type="InterPro" id="IPR024520">
    <property type="entry name" value="DUF3558"/>
</dbReference>
<dbReference type="EMBL" id="CAJVAX010000018">
    <property type="protein sequence ID" value="CAG7646803.1"/>
    <property type="molecule type" value="Genomic_DNA"/>
</dbReference>
<feature type="region of interest" description="Disordered" evidence="5">
    <location>
        <begin position="287"/>
        <end position="308"/>
    </location>
</feature>
<reference evidence="7" key="1">
    <citation type="submission" date="2021-06" db="EMBL/GenBank/DDBJ databases">
        <authorList>
            <person name="Arsene-Ploetze F."/>
        </authorList>
    </citation>
    <scope>NUCLEOTIDE SEQUENCE</scope>
    <source>
        <strain evidence="7">SBRY1</strain>
    </source>
</reference>
<proteinExistence type="inferred from homology"/>
<comment type="similarity">
    <text evidence="1">Belongs to the protein kinase superfamily. STE Ser/Thr protein kinase family. STE20 subfamily.</text>
</comment>
<accession>A0A9W4H340</accession>
<dbReference type="Gene3D" id="3.30.200.20">
    <property type="entry name" value="Phosphorylase Kinase, domain 1"/>
    <property type="match status" value="1"/>
</dbReference>
<dbReference type="PANTHER" id="PTHR45832">
    <property type="entry name" value="SERINE/THREONINE-PROTEIN KINASE SAMKA-RELATED-RELATED"/>
    <property type="match status" value="1"/>
</dbReference>
<keyword evidence="7" id="KW-0808">Transferase</keyword>
<evidence type="ECO:0000256" key="1">
    <source>
        <dbReference type="ARBA" id="ARBA00008874"/>
    </source>
</evidence>
<dbReference type="InterPro" id="IPR051931">
    <property type="entry name" value="PAK3-like"/>
</dbReference>
<dbReference type="GO" id="GO:0005524">
    <property type="term" value="F:ATP binding"/>
    <property type="evidence" value="ECO:0007669"/>
    <property type="project" value="UniProtKB-UniRule"/>
</dbReference>
<dbReference type="PROSITE" id="PS50011">
    <property type="entry name" value="PROTEIN_KINASE_DOM"/>
    <property type="match status" value="1"/>
</dbReference>
<dbReference type="SUPFAM" id="SSF56112">
    <property type="entry name" value="Protein kinase-like (PK-like)"/>
    <property type="match status" value="1"/>
</dbReference>
<dbReference type="PROSITE" id="PS00109">
    <property type="entry name" value="PROTEIN_KINASE_TYR"/>
    <property type="match status" value="1"/>
</dbReference>
<dbReference type="CDD" id="cd14014">
    <property type="entry name" value="STKc_PknB_like"/>
    <property type="match status" value="1"/>
</dbReference>
<dbReference type="AlphaFoldDB" id="A0A9W4H340"/>
<evidence type="ECO:0000256" key="4">
    <source>
        <dbReference type="PROSITE-ProRule" id="PRU10141"/>
    </source>
</evidence>
<comment type="caution">
    <text evidence="7">The sequence shown here is derived from an EMBL/GenBank/DDBJ whole genome shotgun (WGS) entry which is preliminary data.</text>
</comment>
<dbReference type="GO" id="GO:0004672">
    <property type="term" value="F:protein kinase activity"/>
    <property type="evidence" value="ECO:0007669"/>
    <property type="project" value="InterPro"/>
</dbReference>
<sequence>MQWSGAVRGTAEIGDEVAGRYLLRERIGAGGMGVVWRAYDRELDRTVALKCARIDDARATGRLRSEARNAARLHHPHIVAVFDHIEDGGQSWLVMEYVRSRSLAAVVADDGPLSPEQAAVIGWQIADALATAHAKGVVHGDVTPENILVTDDGIAKLADFGISRALWSDDTRDSLSGGVPGKPRYLAPEVAKGEPASRQSDQFSLGAALFAAVEGRVPYGEAESPLAYIGRARDGHIEPPRQAGRLTGPLTALLRVDPGSRPAAAETRDLMAEVAPPSEAVRRLHNEGADLGRRRGLPPLGPPGRWGGRRTRAALGALVLAAAAAAVLLSLSPWDDGSPAQARSGSSATRARPGAGATTSAPTAPASPARSALGDPRSADPCSVLATAPLARFGSTDLVTDYGNFDRCDVLVGPPRQDPAVDVAATLLGKDVEAGSHIPTRRTGNVTVASEPLDGDECDRTLQLDDGNHIQIMARLTGDSGPDLCAMADAATDHAVTVLRAGTVPRRPSAAVPASLATADACSLLTPAAIGAVPGGVHADDPDRDFGNWGCHWGSSDGDSGIDLVFDRNSPPLDTSDGTPVRLGGAKGFVSPEYEDRGTCTLRLVNRDFTDITGQHVEELVELTVSGSGAVGKLCDTAEQLGTAAAARLPGR</sequence>
<keyword evidence="2 4" id="KW-0547">Nucleotide-binding</keyword>
<dbReference type="Gene3D" id="1.10.510.10">
    <property type="entry name" value="Transferase(Phosphotransferase) domain 1"/>
    <property type="match status" value="1"/>
</dbReference>
<gene>
    <name evidence="7" type="ORF">SBRY_40502</name>
</gene>
<dbReference type="InterPro" id="IPR017441">
    <property type="entry name" value="Protein_kinase_ATP_BS"/>
</dbReference>
<dbReference type="PROSITE" id="PS00107">
    <property type="entry name" value="PROTEIN_KINASE_ATP"/>
    <property type="match status" value="1"/>
</dbReference>
<dbReference type="Proteomes" id="UP001153328">
    <property type="component" value="Unassembled WGS sequence"/>
</dbReference>
<evidence type="ECO:0000256" key="3">
    <source>
        <dbReference type="ARBA" id="ARBA00022840"/>
    </source>
</evidence>
<organism evidence="7 8">
    <name type="scientific">Actinacidiphila bryophytorum</name>
    <dbReference type="NCBI Taxonomy" id="1436133"/>
    <lineage>
        <taxon>Bacteria</taxon>
        <taxon>Bacillati</taxon>
        <taxon>Actinomycetota</taxon>
        <taxon>Actinomycetes</taxon>
        <taxon>Kitasatosporales</taxon>
        <taxon>Streptomycetaceae</taxon>
        <taxon>Actinacidiphila</taxon>
    </lineage>
</organism>
<keyword evidence="7" id="KW-0418">Kinase</keyword>
<keyword evidence="8" id="KW-1185">Reference proteome</keyword>
<feature type="binding site" evidence="4">
    <location>
        <position position="50"/>
    </location>
    <ligand>
        <name>ATP</name>
        <dbReference type="ChEBI" id="CHEBI:30616"/>
    </ligand>
</feature>
<feature type="domain" description="Protein kinase" evidence="6">
    <location>
        <begin position="21"/>
        <end position="274"/>
    </location>
</feature>
<evidence type="ECO:0000313" key="7">
    <source>
        <dbReference type="EMBL" id="CAG7646803.1"/>
    </source>
</evidence>
<evidence type="ECO:0000256" key="2">
    <source>
        <dbReference type="ARBA" id="ARBA00022741"/>
    </source>
</evidence>
<evidence type="ECO:0000259" key="6">
    <source>
        <dbReference type="PROSITE" id="PS50011"/>
    </source>
</evidence>
<evidence type="ECO:0000313" key="8">
    <source>
        <dbReference type="Proteomes" id="UP001153328"/>
    </source>
</evidence>
<keyword evidence="3 4" id="KW-0067">ATP-binding</keyword>
<name>A0A9W4H340_9ACTN</name>
<feature type="compositionally biased region" description="Low complexity" evidence="5">
    <location>
        <begin position="342"/>
        <end position="372"/>
    </location>
</feature>
<dbReference type="Pfam" id="PF12079">
    <property type="entry name" value="DUF3558"/>
    <property type="match status" value="1"/>
</dbReference>
<evidence type="ECO:0000256" key="5">
    <source>
        <dbReference type="SAM" id="MobiDB-lite"/>
    </source>
</evidence>
<dbReference type="PANTHER" id="PTHR45832:SF22">
    <property type="entry name" value="SERINE_THREONINE-PROTEIN KINASE SAMKA-RELATED"/>
    <property type="match status" value="1"/>
</dbReference>
<protein>
    <submittedName>
        <fullName evidence="7">Protein kinase domain-containing protein</fullName>
    </submittedName>
</protein>
<dbReference type="Pfam" id="PF00069">
    <property type="entry name" value="Pkinase"/>
    <property type="match status" value="1"/>
</dbReference>
<dbReference type="InterPro" id="IPR008266">
    <property type="entry name" value="Tyr_kinase_AS"/>
</dbReference>
<feature type="region of interest" description="Disordered" evidence="5">
    <location>
        <begin position="334"/>
        <end position="378"/>
    </location>
</feature>
<dbReference type="InterPro" id="IPR000719">
    <property type="entry name" value="Prot_kinase_dom"/>
</dbReference>
<dbReference type="InterPro" id="IPR011009">
    <property type="entry name" value="Kinase-like_dom_sf"/>
</dbReference>